<protein>
    <submittedName>
        <fullName evidence="1">Uncharacterized protein</fullName>
    </submittedName>
</protein>
<proteinExistence type="predicted"/>
<dbReference type="Proteomes" id="UP000467148">
    <property type="component" value="Chromosome"/>
</dbReference>
<evidence type="ECO:0000313" key="2">
    <source>
        <dbReference type="Proteomes" id="UP000467148"/>
    </source>
</evidence>
<dbReference type="EMBL" id="AP022596">
    <property type="protein sequence ID" value="BBY63122.1"/>
    <property type="molecule type" value="Genomic_DNA"/>
</dbReference>
<evidence type="ECO:0000313" key="1">
    <source>
        <dbReference type="EMBL" id="BBY63122.1"/>
    </source>
</evidence>
<dbReference type="AlphaFoldDB" id="A0A7I7T1G8"/>
<dbReference type="KEGG" id="mhev:MHEL_13650"/>
<name>A0A7I7T1G8_9MYCO</name>
<sequence length="318" mass="34427">MVGRLRIGGRPVDQAGHVAYDVPLLHLHLENAASLIPPKGYCYANVATSSPSPAPPNTSDPVPSFDQVALAFIAEDRRRNITPRGIVIALSVGLVESNLKIYANPKVPASMQIPHNAVGYDSYSVGPCQQQVVMGANGWWWGDAATCMNPTSSSGLFYDRLVRFDYNSTAHTPGWCAAEIPQPAKQYRGRYDDRMAEAQQLYNRLANQAPDLGEWEALMASDDLLPSTSMFKTPGEPPKYTRQLVQAAAKFGHQADTIARARAGIKADIDKIALVAAGNGDPVTARDQDSIAYAQWLLADISGKTVAEIQAQLKRIPA</sequence>
<gene>
    <name evidence="1" type="ORF">MHEL_13650</name>
</gene>
<organism evidence="1 2">
    <name type="scientific">Mycolicibacterium helvum</name>
    <dbReference type="NCBI Taxonomy" id="1534349"/>
    <lineage>
        <taxon>Bacteria</taxon>
        <taxon>Bacillati</taxon>
        <taxon>Actinomycetota</taxon>
        <taxon>Actinomycetes</taxon>
        <taxon>Mycobacteriales</taxon>
        <taxon>Mycobacteriaceae</taxon>
        <taxon>Mycolicibacterium</taxon>
    </lineage>
</organism>
<accession>A0A7I7T1G8</accession>
<keyword evidence="2" id="KW-1185">Reference proteome</keyword>
<reference evidence="1 2" key="1">
    <citation type="journal article" date="2019" name="Emerg. Microbes Infect.">
        <title>Comprehensive subspecies identification of 175 nontuberculous mycobacteria species based on 7547 genomic profiles.</title>
        <authorList>
            <person name="Matsumoto Y."/>
            <person name="Kinjo T."/>
            <person name="Motooka D."/>
            <person name="Nabeya D."/>
            <person name="Jung N."/>
            <person name="Uechi K."/>
            <person name="Horii T."/>
            <person name="Iida T."/>
            <person name="Fujita J."/>
            <person name="Nakamura S."/>
        </authorList>
    </citation>
    <scope>NUCLEOTIDE SEQUENCE [LARGE SCALE GENOMIC DNA]</scope>
    <source>
        <strain evidence="1 2">JCM 30396</strain>
    </source>
</reference>